<dbReference type="PANTHER" id="PTHR48100:SF1">
    <property type="entry name" value="HISTIDINE PHOSPHATASE FAMILY PROTEIN-RELATED"/>
    <property type="match status" value="1"/>
</dbReference>
<evidence type="ECO:0000256" key="2">
    <source>
        <dbReference type="PIRSR" id="PIRSR613078-2"/>
    </source>
</evidence>
<feature type="active site" description="Proton donor/acceptor" evidence="1">
    <location>
        <position position="85"/>
    </location>
</feature>
<keyword evidence="4" id="KW-1185">Reference proteome</keyword>
<evidence type="ECO:0000313" key="4">
    <source>
        <dbReference type="Proteomes" id="UP000674938"/>
    </source>
</evidence>
<dbReference type="SUPFAM" id="SSF53254">
    <property type="entry name" value="Phosphoglycerate mutase-like"/>
    <property type="match status" value="1"/>
</dbReference>
<dbReference type="InterPro" id="IPR029033">
    <property type="entry name" value="His_PPase_superfam"/>
</dbReference>
<proteinExistence type="predicted"/>
<name>A0A940PHE5_9ENTE</name>
<feature type="binding site" evidence="2">
    <location>
        <begin position="8"/>
        <end position="15"/>
    </location>
    <ligand>
        <name>substrate</name>
    </ligand>
</feature>
<dbReference type="EMBL" id="JAEEGA010000021">
    <property type="protein sequence ID" value="MBP1043983.1"/>
    <property type="molecule type" value="Genomic_DNA"/>
</dbReference>
<dbReference type="AlphaFoldDB" id="A0A940PHE5"/>
<dbReference type="Proteomes" id="UP000674938">
    <property type="component" value="Unassembled WGS sequence"/>
</dbReference>
<feature type="binding site" evidence="2">
    <location>
        <position position="59"/>
    </location>
    <ligand>
        <name>substrate</name>
    </ligand>
</feature>
<reference evidence="3" key="1">
    <citation type="submission" date="2020-12" db="EMBL/GenBank/DDBJ databases">
        <title>Vagococcus allomyrinae sp. nov. and Enterococcus lavae sp. nov., isolated from the larvae of Allomyrina dichotoma.</title>
        <authorList>
            <person name="Lee S.D."/>
        </authorList>
    </citation>
    <scope>NUCLEOTIDE SEQUENCE</scope>
    <source>
        <strain evidence="3">BWB3-3</strain>
    </source>
</reference>
<dbReference type="GO" id="GO:0016791">
    <property type="term" value="F:phosphatase activity"/>
    <property type="evidence" value="ECO:0007669"/>
    <property type="project" value="TreeGrafter"/>
</dbReference>
<dbReference type="PANTHER" id="PTHR48100">
    <property type="entry name" value="BROAD-SPECIFICITY PHOSPHATASE YOR283W-RELATED"/>
    <property type="match status" value="1"/>
</dbReference>
<protein>
    <submittedName>
        <fullName evidence="3">Histidine phosphatase family protein</fullName>
    </submittedName>
</protein>
<evidence type="ECO:0000313" key="3">
    <source>
        <dbReference type="EMBL" id="MBP1043983.1"/>
    </source>
</evidence>
<dbReference type="InterPro" id="IPR050275">
    <property type="entry name" value="PGM_Phosphatase"/>
</dbReference>
<comment type="caution">
    <text evidence="3">The sequence shown here is derived from an EMBL/GenBank/DDBJ whole genome shotgun (WGS) entry which is preliminary data.</text>
</comment>
<dbReference type="Gene3D" id="3.40.50.1240">
    <property type="entry name" value="Phosphoglycerate mutase-like"/>
    <property type="match status" value="1"/>
</dbReference>
<dbReference type="CDD" id="cd07067">
    <property type="entry name" value="HP_PGM_like"/>
    <property type="match status" value="1"/>
</dbReference>
<accession>A0A940PHE5</accession>
<organism evidence="3 4">
    <name type="scientific">Vagococcus allomyrinae</name>
    <dbReference type="NCBI Taxonomy" id="2794353"/>
    <lineage>
        <taxon>Bacteria</taxon>
        <taxon>Bacillati</taxon>
        <taxon>Bacillota</taxon>
        <taxon>Bacilli</taxon>
        <taxon>Lactobacillales</taxon>
        <taxon>Enterococcaceae</taxon>
        <taxon>Vagococcus</taxon>
    </lineage>
</organism>
<gene>
    <name evidence="3" type="ORF">I6N95_23520</name>
</gene>
<dbReference type="RefSeq" id="WP_209531999.1">
    <property type="nucleotide sequence ID" value="NZ_JAEEGA010000021.1"/>
</dbReference>
<dbReference type="GO" id="GO:0005737">
    <property type="term" value="C:cytoplasm"/>
    <property type="evidence" value="ECO:0007669"/>
    <property type="project" value="TreeGrafter"/>
</dbReference>
<feature type="active site" description="Tele-phosphohistidine intermediate" evidence="1">
    <location>
        <position position="9"/>
    </location>
</feature>
<dbReference type="SMART" id="SM00855">
    <property type="entry name" value="PGAM"/>
    <property type="match status" value="1"/>
</dbReference>
<dbReference type="PIRSF" id="PIRSF000709">
    <property type="entry name" value="6PFK_2-Ptase"/>
    <property type="match status" value="1"/>
</dbReference>
<evidence type="ECO:0000256" key="1">
    <source>
        <dbReference type="PIRSR" id="PIRSR613078-1"/>
    </source>
</evidence>
<dbReference type="Pfam" id="PF00300">
    <property type="entry name" value="His_Phos_1"/>
    <property type="match status" value="1"/>
</dbReference>
<dbReference type="InterPro" id="IPR013078">
    <property type="entry name" value="His_Pase_superF_clade-1"/>
</dbReference>
<sequence>MTTFYCVRHGKTEFNLNKTFQGGGIDSPLLAEGRAGATLVGNHLKAVPFKKVFVSPQKRAQDTAQLILNQHSQSLKLETIDDLREMGFGSWDGQPESNYHHETEFQHLVHQPHLYDPSHFGGETFAAMIQRGKLVFQRIAKEHPEDDILIVSHGLFLQTLLKDLQGIPLSEIRQGSFLDNTSVTTVISSDEGQTLTIDTWNDTSFIP</sequence>